<dbReference type="EMBL" id="JBBXMP010000278">
    <property type="protein sequence ID" value="KAL0058745.1"/>
    <property type="molecule type" value="Genomic_DNA"/>
</dbReference>
<gene>
    <name evidence="3" type="ORF">AAF712_014553</name>
</gene>
<feature type="domain" description="YTH" evidence="2">
    <location>
        <begin position="102"/>
        <end position="261"/>
    </location>
</feature>
<organism evidence="3 4">
    <name type="scientific">Marasmius tenuissimus</name>
    <dbReference type="NCBI Taxonomy" id="585030"/>
    <lineage>
        <taxon>Eukaryota</taxon>
        <taxon>Fungi</taxon>
        <taxon>Dikarya</taxon>
        <taxon>Basidiomycota</taxon>
        <taxon>Agaricomycotina</taxon>
        <taxon>Agaricomycetes</taxon>
        <taxon>Agaricomycetidae</taxon>
        <taxon>Agaricales</taxon>
        <taxon>Marasmiineae</taxon>
        <taxon>Marasmiaceae</taxon>
        <taxon>Marasmius</taxon>
    </lineage>
</organism>
<feature type="compositionally biased region" description="Basic and acidic residues" evidence="1">
    <location>
        <begin position="140"/>
        <end position="152"/>
    </location>
</feature>
<feature type="region of interest" description="Disordered" evidence="1">
    <location>
        <begin position="111"/>
        <end position="164"/>
    </location>
</feature>
<evidence type="ECO:0000313" key="3">
    <source>
        <dbReference type="EMBL" id="KAL0058745.1"/>
    </source>
</evidence>
<dbReference type="Gene3D" id="3.10.590.10">
    <property type="entry name" value="ph1033 like domains"/>
    <property type="match status" value="2"/>
</dbReference>
<proteinExistence type="predicted"/>
<dbReference type="InterPro" id="IPR007275">
    <property type="entry name" value="YTH_domain"/>
</dbReference>
<feature type="compositionally biased region" description="Polar residues" evidence="1">
    <location>
        <begin position="111"/>
        <end position="126"/>
    </location>
</feature>
<keyword evidence="4" id="KW-1185">Reference proteome</keyword>
<dbReference type="Pfam" id="PF04146">
    <property type="entry name" value="YTH"/>
    <property type="match status" value="1"/>
</dbReference>
<dbReference type="PANTHER" id="PTHR12357">
    <property type="entry name" value="YTH YT521-B HOMOLOGY DOMAIN-CONTAINING"/>
    <property type="match status" value="1"/>
</dbReference>
<comment type="caution">
    <text evidence="3">The sequence shown here is derived from an EMBL/GenBank/DDBJ whole genome shotgun (WGS) entry which is preliminary data.</text>
</comment>
<dbReference type="Proteomes" id="UP001437256">
    <property type="component" value="Unassembled WGS sequence"/>
</dbReference>
<reference evidence="3 4" key="1">
    <citation type="submission" date="2024-05" db="EMBL/GenBank/DDBJ databases">
        <title>A draft genome resource for the thread blight pathogen Marasmius tenuissimus strain MS-2.</title>
        <authorList>
            <person name="Yulfo-Soto G.E."/>
            <person name="Baruah I.K."/>
            <person name="Amoako-Attah I."/>
            <person name="Bukari Y."/>
            <person name="Meinhardt L.W."/>
            <person name="Bailey B.A."/>
            <person name="Cohen S.P."/>
        </authorList>
    </citation>
    <scope>NUCLEOTIDE SEQUENCE [LARGE SCALE GENOMIC DNA]</scope>
    <source>
        <strain evidence="3 4">MS-2</strain>
    </source>
</reference>
<protein>
    <recommendedName>
        <fullName evidence="2">YTH domain-containing protein</fullName>
    </recommendedName>
</protein>
<dbReference type="InterPro" id="IPR045168">
    <property type="entry name" value="YTH_prot"/>
</dbReference>
<evidence type="ECO:0000259" key="2">
    <source>
        <dbReference type="PROSITE" id="PS50882"/>
    </source>
</evidence>
<dbReference type="PROSITE" id="PS50882">
    <property type="entry name" value="YTH"/>
    <property type="match status" value="1"/>
</dbReference>
<name>A0ABR2ZBW4_9AGAR</name>
<evidence type="ECO:0000256" key="1">
    <source>
        <dbReference type="SAM" id="MobiDB-lite"/>
    </source>
</evidence>
<accession>A0ABR2ZBW4</accession>
<sequence>MASEDILARSVDTGVWSSQNELFDEELERASRTSLEVFVIFALERKDEFWGYAKIAGTSWPKEGRPSSPLAVYEPVIPSEEPPQDMTEGDFPPAPQVSLLSSLFATLSEASPHETSGLSNHANFSRSPGHLSPVPMTGDETPHSPPDTHDSPLKNFRPPPKISVSPPHHFGLDSVVGSPLALSGWEDQLGKRSDVMVEGGSARKKDHSLDEFTVEWICTDRLPYSRTRHIRNPWNDDREVRLSNDGHELEPGVGQQLIDEWQRYVVERRAGGRGFLRRRQAESSASSG</sequence>
<evidence type="ECO:0000313" key="4">
    <source>
        <dbReference type="Proteomes" id="UP001437256"/>
    </source>
</evidence>
<dbReference type="CDD" id="cd21134">
    <property type="entry name" value="YTH"/>
    <property type="match status" value="1"/>
</dbReference>
<feature type="region of interest" description="Disordered" evidence="1">
    <location>
        <begin position="73"/>
        <end position="95"/>
    </location>
</feature>